<protein>
    <submittedName>
        <fullName evidence="2">Uncharacterized protein</fullName>
    </submittedName>
</protein>
<keyword evidence="3" id="KW-1185">Reference proteome</keyword>
<comment type="caution">
    <text evidence="2">The sequence shown here is derived from an EMBL/GenBank/DDBJ whole genome shotgun (WGS) entry which is preliminary data.</text>
</comment>
<dbReference type="EMBL" id="QBKP01000003">
    <property type="protein sequence ID" value="PTX51515.1"/>
    <property type="molecule type" value="Genomic_DNA"/>
</dbReference>
<dbReference type="AlphaFoldDB" id="A0A2T6B638"/>
<evidence type="ECO:0000313" key="2">
    <source>
        <dbReference type="EMBL" id="PTX51515.1"/>
    </source>
</evidence>
<evidence type="ECO:0000256" key="1">
    <source>
        <dbReference type="SAM" id="MobiDB-lite"/>
    </source>
</evidence>
<dbReference type="OrthoDB" id="7658488at2"/>
<name>A0A2T6B638_9RHOB</name>
<dbReference type="RefSeq" id="WP_054300793.1">
    <property type="nucleotide sequence ID" value="NZ_QBKP01000003.1"/>
</dbReference>
<gene>
    <name evidence="2" type="ORF">C8N34_10316</name>
</gene>
<evidence type="ECO:0000313" key="3">
    <source>
        <dbReference type="Proteomes" id="UP000244224"/>
    </source>
</evidence>
<dbReference type="Proteomes" id="UP000244224">
    <property type="component" value="Unassembled WGS sequence"/>
</dbReference>
<sequence>MLEFLPQELREGFALAQSRRARRSRLRVQLGEAVFPVLSLSEEAMVLDAAKVPRLRGMVDVYDGARHILQGLIVAAQVENGRLVCTFKRSNRVSETPPLDYPRDENAPSGYLPWR</sequence>
<accession>A0A2T6B638</accession>
<reference evidence="2 3" key="1">
    <citation type="submission" date="2018-04" db="EMBL/GenBank/DDBJ databases">
        <title>Genomic Encyclopedia of Archaeal and Bacterial Type Strains, Phase II (KMG-II): from individual species to whole genera.</title>
        <authorList>
            <person name="Goeker M."/>
        </authorList>
    </citation>
    <scope>NUCLEOTIDE SEQUENCE [LARGE SCALE GENOMIC DNA]</scope>
    <source>
        <strain evidence="2 3">DSM 21823</strain>
    </source>
</reference>
<feature type="region of interest" description="Disordered" evidence="1">
    <location>
        <begin position="93"/>
        <end position="115"/>
    </location>
</feature>
<organism evidence="2 3">
    <name type="scientific">Gemmobacter caeni</name>
    <dbReference type="NCBI Taxonomy" id="589035"/>
    <lineage>
        <taxon>Bacteria</taxon>
        <taxon>Pseudomonadati</taxon>
        <taxon>Pseudomonadota</taxon>
        <taxon>Alphaproteobacteria</taxon>
        <taxon>Rhodobacterales</taxon>
        <taxon>Paracoccaceae</taxon>
        <taxon>Gemmobacter</taxon>
    </lineage>
</organism>
<proteinExistence type="predicted"/>